<gene>
    <name evidence="10" type="ORF">A3B35_01895</name>
</gene>
<accession>A0A1F6EUJ3</accession>
<dbReference type="GO" id="GO:0044874">
    <property type="term" value="P:lipoprotein localization to outer membrane"/>
    <property type="evidence" value="ECO:0007669"/>
    <property type="project" value="TreeGrafter"/>
</dbReference>
<evidence type="ECO:0000256" key="4">
    <source>
        <dbReference type="ARBA" id="ARBA00022692"/>
    </source>
</evidence>
<feature type="transmembrane region" description="Helical" evidence="7">
    <location>
        <begin position="396"/>
        <end position="419"/>
    </location>
</feature>
<evidence type="ECO:0000313" key="11">
    <source>
        <dbReference type="Proteomes" id="UP000177215"/>
    </source>
</evidence>
<dbReference type="Proteomes" id="UP000177215">
    <property type="component" value="Unassembled WGS sequence"/>
</dbReference>
<keyword evidence="5 7" id="KW-1133">Transmembrane helix</keyword>
<dbReference type="EMBL" id="MFMC01000022">
    <property type="protein sequence ID" value="OGG77311.1"/>
    <property type="molecule type" value="Genomic_DNA"/>
</dbReference>
<keyword evidence="3" id="KW-1003">Cell membrane</keyword>
<dbReference type="PANTHER" id="PTHR30489:SF0">
    <property type="entry name" value="LIPOPROTEIN-RELEASING SYSTEM TRANSMEMBRANE PROTEIN LOLE"/>
    <property type="match status" value="1"/>
</dbReference>
<feature type="domain" description="ABC3 transporter permease C-terminal" evidence="8">
    <location>
        <begin position="302"/>
        <end position="422"/>
    </location>
</feature>
<feature type="domain" description="MacB-like periplasmic core" evidence="9">
    <location>
        <begin position="42"/>
        <end position="269"/>
    </location>
</feature>
<comment type="similarity">
    <text evidence="2">Belongs to the ABC-4 integral membrane protein family. LolC/E subfamily.</text>
</comment>
<sequence>MFRAARKRQPKLHNRMIPLNIRIGFFLALRALRRASLWTTSLIIFVMILTFLNLVVVSGILVGLLQGAIDQTRTKFTSDVIVSALNDKKYIENSPNLIGLIETMPQVEAITPRYREGGILEANYKTRKETDKANTATAQLVGIDPFKENMVTGIASDIVEGAFLAPGDYDQVVLGHYLLKQYIPIESPAFSTLENVGIGTKIRMKVGDVVREVTVKGIVKSKVDEIALRVFMVDSQFRSIIGRNDGNVTEISIKLKDGASPVAVREALVRSGVDRYAKVQTYEDAQPQFLKDIIATFNMLGNVFSSLGLIVATITIFIVIFINALTRRKFIGILKGIGIDGRAIEFSYVFQSVFYAIIGSTVGLAIVYGSLVPFFAAHPIDFPFSDGILVAPANQTFFRVGLLVISTLIAGYIPAWMIIRKNTLDSILGRN</sequence>
<comment type="caution">
    <text evidence="10">The sequence shown here is derived from an EMBL/GenBank/DDBJ whole genome shotgun (WGS) entry which is preliminary data.</text>
</comment>
<keyword evidence="6 7" id="KW-0472">Membrane</keyword>
<dbReference type="InterPro" id="IPR051447">
    <property type="entry name" value="Lipoprotein-release_system"/>
</dbReference>
<dbReference type="InterPro" id="IPR003838">
    <property type="entry name" value="ABC3_permease_C"/>
</dbReference>
<protein>
    <submittedName>
        <fullName evidence="10">Uncharacterized protein</fullName>
    </submittedName>
</protein>
<organism evidence="10 11">
    <name type="scientific">Candidatus Kaiserbacteria bacterium RIFCSPLOWO2_01_FULL_54_24</name>
    <dbReference type="NCBI Taxonomy" id="1798515"/>
    <lineage>
        <taxon>Bacteria</taxon>
        <taxon>Candidatus Kaiseribacteriota</taxon>
    </lineage>
</organism>
<keyword evidence="4 7" id="KW-0812">Transmembrane</keyword>
<reference evidence="10 11" key="1">
    <citation type="journal article" date="2016" name="Nat. Commun.">
        <title>Thousands of microbial genomes shed light on interconnected biogeochemical processes in an aquifer system.</title>
        <authorList>
            <person name="Anantharaman K."/>
            <person name="Brown C.T."/>
            <person name="Hug L.A."/>
            <person name="Sharon I."/>
            <person name="Castelle C.J."/>
            <person name="Probst A.J."/>
            <person name="Thomas B.C."/>
            <person name="Singh A."/>
            <person name="Wilkins M.J."/>
            <person name="Karaoz U."/>
            <person name="Brodie E.L."/>
            <person name="Williams K.H."/>
            <person name="Hubbard S.S."/>
            <person name="Banfield J.F."/>
        </authorList>
    </citation>
    <scope>NUCLEOTIDE SEQUENCE [LARGE SCALE GENOMIC DNA]</scope>
</reference>
<dbReference type="PANTHER" id="PTHR30489">
    <property type="entry name" value="LIPOPROTEIN-RELEASING SYSTEM TRANSMEMBRANE PROTEIN LOLE"/>
    <property type="match status" value="1"/>
</dbReference>
<evidence type="ECO:0000259" key="8">
    <source>
        <dbReference type="Pfam" id="PF02687"/>
    </source>
</evidence>
<feature type="transmembrane region" description="Helical" evidence="7">
    <location>
        <begin position="303"/>
        <end position="325"/>
    </location>
</feature>
<evidence type="ECO:0000256" key="7">
    <source>
        <dbReference type="SAM" id="Phobius"/>
    </source>
</evidence>
<dbReference type="STRING" id="1798515.A3B35_01895"/>
<feature type="transmembrane region" description="Helical" evidence="7">
    <location>
        <begin position="346"/>
        <end position="376"/>
    </location>
</feature>
<evidence type="ECO:0000256" key="5">
    <source>
        <dbReference type="ARBA" id="ARBA00022989"/>
    </source>
</evidence>
<comment type="subcellular location">
    <subcellularLocation>
        <location evidence="1">Cell membrane</location>
        <topology evidence="1">Multi-pass membrane protein</topology>
    </subcellularLocation>
</comment>
<dbReference type="AlphaFoldDB" id="A0A1F6EUJ3"/>
<feature type="transmembrane region" description="Helical" evidence="7">
    <location>
        <begin position="42"/>
        <end position="65"/>
    </location>
</feature>
<dbReference type="InterPro" id="IPR025857">
    <property type="entry name" value="MacB_PCD"/>
</dbReference>
<evidence type="ECO:0000256" key="6">
    <source>
        <dbReference type="ARBA" id="ARBA00023136"/>
    </source>
</evidence>
<dbReference type="GO" id="GO:0098797">
    <property type="term" value="C:plasma membrane protein complex"/>
    <property type="evidence" value="ECO:0007669"/>
    <property type="project" value="TreeGrafter"/>
</dbReference>
<dbReference type="Pfam" id="PF02687">
    <property type="entry name" value="FtsX"/>
    <property type="match status" value="1"/>
</dbReference>
<evidence type="ECO:0000256" key="1">
    <source>
        <dbReference type="ARBA" id="ARBA00004651"/>
    </source>
</evidence>
<evidence type="ECO:0000256" key="3">
    <source>
        <dbReference type="ARBA" id="ARBA00022475"/>
    </source>
</evidence>
<evidence type="ECO:0000256" key="2">
    <source>
        <dbReference type="ARBA" id="ARBA00005236"/>
    </source>
</evidence>
<dbReference type="Pfam" id="PF12704">
    <property type="entry name" value="MacB_PCD"/>
    <property type="match status" value="1"/>
</dbReference>
<evidence type="ECO:0000313" key="10">
    <source>
        <dbReference type="EMBL" id="OGG77311.1"/>
    </source>
</evidence>
<evidence type="ECO:0000259" key="9">
    <source>
        <dbReference type="Pfam" id="PF12704"/>
    </source>
</evidence>
<name>A0A1F6EUJ3_9BACT</name>
<proteinExistence type="inferred from homology"/>